<evidence type="ECO:0000313" key="7">
    <source>
        <dbReference type="EMBL" id="OXB92609.1"/>
    </source>
</evidence>
<dbReference type="Gene3D" id="3.40.50.150">
    <property type="entry name" value="Vaccinia Virus protein VP39"/>
    <property type="match status" value="1"/>
</dbReference>
<reference evidence="7 8" key="1">
    <citation type="submission" date="2017-04" db="EMBL/GenBank/DDBJ databases">
        <title>The genome sequence of Parageobacillus galactosidasius DSM 18751.</title>
        <authorList>
            <person name="Ramaloko W.T."/>
            <person name="Koen N."/>
            <person name="Polliack S."/>
            <person name="Aliyu H."/>
            <person name="Lebre P."/>
            <person name="Mohr T."/>
            <person name="Oswald F."/>
            <person name="Zwick M."/>
            <person name="Neumann A."/>
            <person name="Syldatk C."/>
            <person name="Cowan D."/>
            <person name="De Maayer P."/>
        </authorList>
    </citation>
    <scope>NUCLEOTIDE SEQUENCE [LARGE SCALE GENOMIC DNA]</scope>
    <source>
        <strain evidence="7 8">DSM 18751</strain>
    </source>
</reference>
<keyword evidence="5" id="KW-0680">Restriction system</keyword>
<dbReference type="GO" id="GO:0008170">
    <property type="term" value="F:N-methyltransferase activity"/>
    <property type="evidence" value="ECO:0007669"/>
    <property type="project" value="InterPro"/>
</dbReference>
<protein>
    <submittedName>
        <fullName evidence="7">Site-specific DNA-methyltransferase</fullName>
    </submittedName>
</protein>
<dbReference type="Proteomes" id="UP000198394">
    <property type="component" value="Unassembled WGS sequence"/>
</dbReference>
<dbReference type="InterPro" id="IPR002295">
    <property type="entry name" value="N4/N6-MTase_EcoPI_Mod-like"/>
</dbReference>
<dbReference type="PRINTS" id="PR00506">
    <property type="entry name" value="D21N6MTFRASE"/>
</dbReference>
<evidence type="ECO:0000256" key="1">
    <source>
        <dbReference type="ARBA" id="ARBA00006594"/>
    </source>
</evidence>
<accession>A0A226QMI7</accession>
<feature type="domain" description="DNA methylase N-4/N-6" evidence="6">
    <location>
        <begin position="470"/>
        <end position="784"/>
    </location>
</feature>
<dbReference type="EMBL" id="NDYL01000002">
    <property type="protein sequence ID" value="OXB92609.1"/>
    <property type="molecule type" value="Genomic_DNA"/>
</dbReference>
<dbReference type="InterPro" id="IPR002052">
    <property type="entry name" value="DNA_methylase_N6_adenine_CS"/>
</dbReference>
<dbReference type="InterPro" id="IPR002941">
    <property type="entry name" value="DNA_methylase_N4/N6"/>
</dbReference>
<dbReference type="GO" id="GO:0003677">
    <property type="term" value="F:DNA binding"/>
    <property type="evidence" value="ECO:0007669"/>
    <property type="project" value="InterPro"/>
</dbReference>
<gene>
    <name evidence="7" type="ORF">B9L23_15665</name>
</gene>
<keyword evidence="8" id="KW-1185">Reference proteome</keyword>
<proteinExistence type="inferred from homology"/>
<comment type="similarity">
    <text evidence="1">Belongs to the N(4)/N(6)-methyltransferase family.</text>
</comment>
<dbReference type="Pfam" id="PF01555">
    <property type="entry name" value="N6_N4_Mtase"/>
    <property type="match status" value="1"/>
</dbReference>
<evidence type="ECO:0000256" key="5">
    <source>
        <dbReference type="ARBA" id="ARBA00022747"/>
    </source>
</evidence>
<evidence type="ECO:0000256" key="4">
    <source>
        <dbReference type="ARBA" id="ARBA00022691"/>
    </source>
</evidence>
<keyword evidence="4" id="KW-0949">S-adenosyl-L-methionine</keyword>
<dbReference type="GO" id="GO:0032259">
    <property type="term" value="P:methylation"/>
    <property type="evidence" value="ECO:0007669"/>
    <property type="project" value="UniProtKB-KW"/>
</dbReference>
<evidence type="ECO:0000313" key="8">
    <source>
        <dbReference type="Proteomes" id="UP000198394"/>
    </source>
</evidence>
<organism evidence="7 8">
    <name type="scientific">Parageobacillus galactosidasius</name>
    <dbReference type="NCBI Taxonomy" id="883812"/>
    <lineage>
        <taxon>Bacteria</taxon>
        <taxon>Bacillati</taxon>
        <taxon>Bacillota</taxon>
        <taxon>Bacilli</taxon>
        <taxon>Bacillales</taxon>
        <taxon>Anoxybacillaceae</taxon>
        <taxon>Parageobacillus</taxon>
    </lineage>
</organism>
<dbReference type="PROSITE" id="PS00092">
    <property type="entry name" value="N6_MTASE"/>
    <property type="match status" value="1"/>
</dbReference>
<name>A0A226QMI7_9BACL</name>
<keyword evidence="2 7" id="KW-0489">Methyltransferase</keyword>
<dbReference type="SUPFAM" id="SSF53335">
    <property type="entry name" value="S-adenosyl-L-methionine-dependent methyltransferases"/>
    <property type="match status" value="1"/>
</dbReference>
<keyword evidence="3 7" id="KW-0808">Transferase</keyword>
<comment type="caution">
    <text evidence="7">The sequence shown here is derived from an EMBL/GenBank/DDBJ whole genome shotgun (WGS) entry which is preliminary data.</text>
</comment>
<evidence type="ECO:0000256" key="3">
    <source>
        <dbReference type="ARBA" id="ARBA00022679"/>
    </source>
</evidence>
<evidence type="ECO:0000259" key="6">
    <source>
        <dbReference type="Pfam" id="PF01555"/>
    </source>
</evidence>
<dbReference type="InterPro" id="IPR029063">
    <property type="entry name" value="SAM-dependent_MTases_sf"/>
</dbReference>
<sequence length="1007" mass="118759">MKTKYEQLISLLEEMFQFGNEDLDFGIYRIMNQKREEIRKFLHQDLLPQVKQAFEKYQSVDQVNIRKELEQLKKNLQDAGVEPETSPKYKALQEQLAQSVDLSALENEVYSHLVTFFSRYYDKGDFISKRKYKKDVYAIPYEGEEVKLYWANADQYYVKTSEYFRDYSFKLPSGRKVHFVLTEASTEQNNNKEQEGKERRFILCEESPLHEEQGELYIRFVYRVDKEKQAILNQQAVERILGVEGYTDWIQELRTLAPTEKNKNRTLLEKHLNDYTSKNTFDYFIHKDLGGFLRRELDFYIKNEIMHLDDLDTENEARVEQYLSKIKVIKNIGHKIIKFLEQIENFQKKLWLKKKFVVETNYCVTLDRVPEELYPLILQNQEQINEWKHLFAIDEIEGDLTKPGYSEPLTVEFLKANPYLIVDTKFFDQDFVDRLIMSFEDIDANIDGLLVESENFQALNLLKERYKNNINYIYIDPPYNTGEDGFVYKDNYRHSSWISMINDRVKISRELMNDSGVLFANIGEEELHNLTSLLHNIFGSNNFVTNIARVAKTASDLGNFFAPSIDFILCYAKNKEKLQSFTDEVDESLYTKIETEGPRKGERYRDDIALYQSSLTDIRKNQKYFIECPDGSKVIPPCSILDEIQRPGDGRWRWTKETYEKNKHLLVFKKTKTSPLLNEKGERAEWNVYTKSYLKDRQEKGTRPRNFLDQFINRKGADLLKKMNISFGYPKPVELVKYLIKISNTDENAVILDFFAGSGTTAHAVINLNRETGSNRKYVLVEMGTYFDTVLKPRIKKAIYSKDWKNGKPVSREGSSHMFKYIRLESYEDTLNNLEINRTEQQQLALELMPTETREEYLLSYMLDIETKGSASLLNLDAFENPFDYKLKISNGTETTVKTIDVVETFNYLLGLTVRQIEVIQGFKVIKGELPTGERALIIWRNLKEKSNEDLERFFTKSKYNIRDNEFDYIYVNGDNHLENIKSQEDTWKVKLIEEEFKRLMFDVQDV</sequence>
<dbReference type="GO" id="GO:0009307">
    <property type="term" value="P:DNA restriction-modification system"/>
    <property type="evidence" value="ECO:0007669"/>
    <property type="project" value="UniProtKB-KW"/>
</dbReference>
<dbReference type="RefSeq" id="WP_089097985.1">
    <property type="nucleotide sequence ID" value="NZ_NDYL01000002.1"/>
</dbReference>
<dbReference type="AlphaFoldDB" id="A0A226QMI7"/>
<evidence type="ECO:0000256" key="2">
    <source>
        <dbReference type="ARBA" id="ARBA00022603"/>
    </source>
</evidence>